<evidence type="ECO:0000313" key="8">
    <source>
        <dbReference type="Proteomes" id="UP000009102"/>
    </source>
</evidence>
<sequence>MSGFDGMTSLGMTSLGLTSLGMASPWWLLALLPLPWAFAPLKRYLTHRPAAIMLRHPLIVDHQHTPPPARRAGLIVGLWLASYAALVIALTHPVWQGEFLPAPPPARSILLLVDASPSMQAEDFPAGKDRFIARIDAMKQGLLRFIAARPQDRFSVIVVTNSAGTLVPMTTDHAVLDYWIRQLRAGINGSDTALGDGLAMAIRSIAAQSQAGQPAPLLVVWTDGFSTGGLMTPAEALALARAYGIKLFTVNLAPKGSPPDQGQPSLAQLADLTGGKPILASDLAAMNAVTDQIAASVAPKSATPTERRHIPLYAGFVILATALFLWAQILLWREPEAAS</sequence>
<dbReference type="OrthoDB" id="6206554at2"/>
<dbReference type="RefSeq" id="WP_012823086.1">
    <property type="nucleotide sequence ID" value="NC_013422.1"/>
</dbReference>
<evidence type="ECO:0000256" key="4">
    <source>
        <dbReference type="ARBA" id="ARBA00023136"/>
    </source>
</evidence>
<dbReference type="PROSITE" id="PS50234">
    <property type="entry name" value="VWFA"/>
    <property type="match status" value="1"/>
</dbReference>
<dbReference type="Gene3D" id="3.40.50.410">
    <property type="entry name" value="von Willebrand factor, type A domain"/>
    <property type="match status" value="1"/>
</dbReference>
<keyword evidence="1" id="KW-1003">Cell membrane</keyword>
<organism evidence="7 8">
    <name type="scientific">Halothiobacillus neapolitanus (strain ATCC 23641 / DSM 15147 / CIP 104769 / NCIMB 8539 / c2)</name>
    <name type="common">Thiobacillus neapolitanus</name>
    <dbReference type="NCBI Taxonomy" id="555778"/>
    <lineage>
        <taxon>Bacteria</taxon>
        <taxon>Pseudomonadati</taxon>
        <taxon>Pseudomonadota</taxon>
        <taxon>Gammaproteobacteria</taxon>
        <taxon>Chromatiales</taxon>
        <taxon>Halothiobacillaceae</taxon>
        <taxon>Halothiobacillus</taxon>
    </lineage>
</organism>
<evidence type="ECO:0000256" key="5">
    <source>
        <dbReference type="SAM" id="Phobius"/>
    </source>
</evidence>
<feature type="transmembrane region" description="Helical" evidence="5">
    <location>
        <begin position="310"/>
        <end position="332"/>
    </location>
</feature>
<dbReference type="SUPFAM" id="SSF53300">
    <property type="entry name" value="vWA-like"/>
    <property type="match status" value="1"/>
</dbReference>
<dbReference type="SMART" id="SM00327">
    <property type="entry name" value="VWA"/>
    <property type="match status" value="1"/>
</dbReference>
<evidence type="ECO:0000259" key="6">
    <source>
        <dbReference type="PROSITE" id="PS50234"/>
    </source>
</evidence>
<dbReference type="AlphaFoldDB" id="D0KWQ3"/>
<feature type="transmembrane region" description="Helical" evidence="5">
    <location>
        <begin position="20"/>
        <end position="39"/>
    </location>
</feature>
<dbReference type="KEGG" id="hna:Hneap_0187"/>
<name>D0KWQ3_HALNC</name>
<keyword evidence="8" id="KW-1185">Reference proteome</keyword>
<dbReference type="PANTHER" id="PTHR22550">
    <property type="entry name" value="SPORE GERMINATION PROTEIN"/>
    <property type="match status" value="1"/>
</dbReference>
<feature type="domain" description="VWFA" evidence="6">
    <location>
        <begin position="108"/>
        <end position="293"/>
    </location>
</feature>
<dbReference type="InterPro" id="IPR002035">
    <property type="entry name" value="VWF_A"/>
</dbReference>
<gene>
    <name evidence="7" type="ordered locus">Hneap_0187</name>
</gene>
<evidence type="ECO:0000256" key="1">
    <source>
        <dbReference type="ARBA" id="ARBA00022475"/>
    </source>
</evidence>
<evidence type="ECO:0000256" key="2">
    <source>
        <dbReference type="ARBA" id="ARBA00022692"/>
    </source>
</evidence>
<protein>
    <submittedName>
        <fullName evidence="7">von Willebrand factor type A</fullName>
    </submittedName>
</protein>
<proteinExistence type="predicted"/>
<keyword evidence="2 5" id="KW-0812">Transmembrane</keyword>
<evidence type="ECO:0000313" key="7">
    <source>
        <dbReference type="EMBL" id="ACX95050.1"/>
    </source>
</evidence>
<keyword evidence="3 5" id="KW-1133">Transmembrane helix</keyword>
<reference evidence="7 8" key="1">
    <citation type="submission" date="2009-10" db="EMBL/GenBank/DDBJ databases">
        <title>Complete sequence of Halothiobacillus neapolitanus c2.</title>
        <authorList>
            <consortium name="US DOE Joint Genome Institute"/>
            <person name="Lucas S."/>
            <person name="Copeland A."/>
            <person name="Lapidus A."/>
            <person name="Glavina del Rio T."/>
            <person name="Tice H."/>
            <person name="Bruce D."/>
            <person name="Goodwin L."/>
            <person name="Pitluck S."/>
            <person name="Davenport K."/>
            <person name="Brettin T."/>
            <person name="Detter J.C."/>
            <person name="Han C."/>
            <person name="Tapia R."/>
            <person name="Larimer F."/>
            <person name="Land M."/>
            <person name="Hauser L."/>
            <person name="Kyrpides N."/>
            <person name="Mikhailova N."/>
            <person name="Kerfeld C."/>
            <person name="Cannon G."/>
            <person name="Heinhort S."/>
        </authorList>
    </citation>
    <scope>NUCLEOTIDE SEQUENCE [LARGE SCALE GENOMIC DNA]</scope>
    <source>
        <strain evidence="8">ATCC 23641 / c2</strain>
    </source>
</reference>
<dbReference type="STRING" id="555778.Hneap_0187"/>
<keyword evidence="4 5" id="KW-0472">Membrane</keyword>
<dbReference type="InterPro" id="IPR050768">
    <property type="entry name" value="UPF0353/GerABKA_families"/>
</dbReference>
<feature type="transmembrane region" description="Helical" evidence="5">
    <location>
        <begin position="72"/>
        <end position="95"/>
    </location>
</feature>
<dbReference type="InterPro" id="IPR036465">
    <property type="entry name" value="vWFA_dom_sf"/>
</dbReference>
<dbReference type="Proteomes" id="UP000009102">
    <property type="component" value="Chromosome"/>
</dbReference>
<dbReference type="HOGENOM" id="CLU_024570_0_1_6"/>
<dbReference type="Pfam" id="PF13519">
    <property type="entry name" value="VWA_2"/>
    <property type="match status" value="1"/>
</dbReference>
<dbReference type="eggNOG" id="COG2304">
    <property type="taxonomic scope" value="Bacteria"/>
</dbReference>
<dbReference type="EMBL" id="CP001801">
    <property type="protein sequence ID" value="ACX95050.1"/>
    <property type="molecule type" value="Genomic_DNA"/>
</dbReference>
<accession>D0KWQ3</accession>
<dbReference type="PANTHER" id="PTHR22550:SF5">
    <property type="entry name" value="LEUCINE ZIPPER PROTEIN 4"/>
    <property type="match status" value="1"/>
</dbReference>
<evidence type="ECO:0000256" key="3">
    <source>
        <dbReference type="ARBA" id="ARBA00022989"/>
    </source>
</evidence>